<keyword evidence="1" id="KW-0812">Transmembrane</keyword>
<dbReference type="KEGG" id="vfm:VFMJ11_1313"/>
<keyword evidence="1" id="KW-1133">Transmembrane helix</keyword>
<keyword evidence="1" id="KW-0472">Membrane</keyword>
<reference evidence="2 3" key="2">
    <citation type="journal article" date="2009" name="Nature">
        <title>A single regulatory gene is sufficient to alter bacterial host range.</title>
        <authorList>
            <person name="Mandel M.J."/>
            <person name="Wollenberg M.S."/>
            <person name="Stabb E.V."/>
            <person name="Visick K.L."/>
            <person name="Ruby E.G."/>
        </authorList>
    </citation>
    <scope>NUCLEOTIDE SEQUENCE [LARGE SCALE GENOMIC DNA]</scope>
    <source>
        <strain evidence="2 3">MJ11</strain>
    </source>
</reference>
<dbReference type="HOGENOM" id="CLU_100876_0_0_6"/>
<feature type="transmembrane region" description="Helical" evidence="1">
    <location>
        <begin position="113"/>
        <end position="144"/>
    </location>
</feature>
<gene>
    <name evidence="2" type="ordered locus">VFMJ11_1313</name>
</gene>
<dbReference type="EMBL" id="CP001139">
    <property type="protein sequence ID" value="ACH65436.1"/>
    <property type="molecule type" value="Genomic_DNA"/>
</dbReference>
<proteinExistence type="predicted"/>
<organism evidence="2 3">
    <name type="scientific">Aliivibrio fischeri (strain MJ11)</name>
    <name type="common">Vibrio fischeri</name>
    <dbReference type="NCBI Taxonomy" id="388396"/>
    <lineage>
        <taxon>Bacteria</taxon>
        <taxon>Pseudomonadati</taxon>
        <taxon>Pseudomonadota</taxon>
        <taxon>Gammaproteobacteria</taxon>
        <taxon>Vibrionales</taxon>
        <taxon>Vibrionaceae</taxon>
        <taxon>Aliivibrio</taxon>
    </lineage>
</organism>
<name>B5FDW9_ALIFM</name>
<evidence type="ECO:0000313" key="2">
    <source>
        <dbReference type="EMBL" id="ACH65436.1"/>
    </source>
</evidence>
<feature type="transmembrane region" description="Helical" evidence="1">
    <location>
        <begin position="61"/>
        <end position="79"/>
    </location>
</feature>
<feature type="transmembrane region" description="Helical" evidence="1">
    <location>
        <begin position="35"/>
        <end position="54"/>
    </location>
</feature>
<dbReference type="RefSeq" id="WP_012533053.1">
    <property type="nucleotide sequence ID" value="NC_011184.1"/>
</dbReference>
<evidence type="ECO:0000256" key="1">
    <source>
        <dbReference type="SAM" id="Phobius"/>
    </source>
</evidence>
<dbReference type="Proteomes" id="UP000001857">
    <property type="component" value="Chromosome I"/>
</dbReference>
<dbReference type="AlphaFoldDB" id="B5FDW9"/>
<protein>
    <submittedName>
        <fullName evidence="2">Uncharacterized protein</fullName>
    </submittedName>
</protein>
<evidence type="ECO:0000313" key="3">
    <source>
        <dbReference type="Proteomes" id="UP000001857"/>
    </source>
</evidence>
<accession>B5FDW9</accession>
<sequence length="242" mass="28268">MHDKDNELELEREFHELPIIYQWEAIRCDRASYTLRWMIAIGSSLIVYGGLYLLIRDSETIIPSLLMGVAMALVSRYLFLADNQHHYFLTKKGIHFTTEQIIPEMAYRVMRGFAWFGVAVSFFAVTIIGPMAFIGAGACALLSFKMTGFKSVPRSSFVYFVDEYTVFDIQKENTFSIITHPHDIYDSCYRLYYFREDRDEIKKQLLQMIKKSHYKIINHPDDIYDYAPFEPSENLNINNANS</sequence>
<reference evidence="3" key="1">
    <citation type="submission" date="2008-08" db="EMBL/GenBank/DDBJ databases">
        <title>Complete sequence of Vibrio fischeri strain MJ11.</title>
        <authorList>
            <person name="Mandel M.J."/>
            <person name="Stabb E.V."/>
            <person name="Ruby E.G."/>
            <person name="Ferriera S."/>
            <person name="Johnson J."/>
            <person name="Kravitz S."/>
            <person name="Beeson K."/>
            <person name="Sutton G."/>
            <person name="Rogers Y.-H."/>
            <person name="Friedman R."/>
            <person name="Frazier M."/>
            <person name="Venter J.C."/>
        </authorList>
    </citation>
    <scope>NUCLEOTIDE SEQUENCE [LARGE SCALE GENOMIC DNA]</scope>
    <source>
        <strain evidence="3">MJ11</strain>
    </source>
</reference>